<protein>
    <recommendedName>
        <fullName evidence="7">Transposase</fullName>
    </recommendedName>
</protein>
<evidence type="ECO:0000313" key="5">
    <source>
        <dbReference type="EMBL" id="AGA70292.1"/>
    </source>
</evidence>
<dbReference type="EMBL" id="CP003344">
    <property type="protein sequence ID" value="AGA70292.1"/>
    <property type="molecule type" value="Genomic_DNA"/>
</dbReference>
<dbReference type="KEGG" id="ddl:Desdi_2833"/>
<dbReference type="OrthoDB" id="9808061at2"/>
<dbReference type="EMBL" id="CP003344">
    <property type="protein sequence ID" value="AGA68244.1"/>
    <property type="molecule type" value="Genomic_DNA"/>
</dbReference>
<evidence type="ECO:0000313" key="1">
    <source>
        <dbReference type="EMBL" id="AGA68244.1"/>
    </source>
</evidence>
<dbReference type="NCBIfam" id="NF047593">
    <property type="entry name" value="IS66_ISAeme5_TnpA"/>
    <property type="match status" value="1"/>
</dbReference>
<reference evidence="1" key="2">
    <citation type="submission" date="2012-02" db="EMBL/GenBank/DDBJ databases">
        <title>Complete sequence of Desulfitobacterium dichloroeliminans LMG P-21439.</title>
        <authorList>
            <consortium name="US DOE Joint Genome Institute"/>
            <person name="Lucas S."/>
            <person name="Han J."/>
            <person name="Lapidus A."/>
            <person name="Cheng J.-F."/>
            <person name="Goodwin L."/>
            <person name="Pitluck S."/>
            <person name="Peters L."/>
            <person name="Ovchinnikova G."/>
            <person name="Teshima H."/>
            <person name="Detter J.C."/>
            <person name="Han C."/>
            <person name="Tapia R."/>
            <person name="Land M."/>
            <person name="Hauser L."/>
            <person name="Kyrpides N."/>
            <person name="Ivanova N."/>
            <person name="Pagani I."/>
            <person name="Kruse T."/>
            <person name="de Vos W.M."/>
            <person name="Boon N."/>
            <person name="Smidt H."/>
            <person name="Woyke T."/>
        </authorList>
    </citation>
    <scope>NUCLEOTIDE SEQUENCE</scope>
    <source>
        <strain evidence="1">LMG P-21439</strain>
    </source>
</reference>
<dbReference type="Proteomes" id="UP000010797">
    <property type="component" value="Chromosome"/>
</dbReference>
<evidence type="ECO:0000313" key="6">
    <source>
        <dbReference type="Proteomes" id="UP000010797"/>
    </source>
</evidence>
<name>L0F316_DESDL</name>
<dbReference type="eggNOG" id="COG2963">
    <property type="taxonomic scope" value="Bacteria"/>
</dbReference>
<evidence type="ECO:0008006" key="7">
    <source>
        <dbReference type="Google" id="ProtNLM"/>
    </source>
</evidence>
<proteinExistence type="predicted"/>
<organism evidence="1 6">
    <name type="scientific">Desulfitobacterium dichloroeliminans (strain LMG P-21439 / DCA1)</name>
    <dbReference type="NCBI Taxonomy" id="871963"/>
    <lineage>
        <taxon>Bacteria</taxon>
        <taxon>Bacillati</taxon>
        <taxon>Bacillota</taxon>
        <taxon>Clostridia</taxon>
        <taxon>Eubacteriales</taxon>
        <taxon>Desulfitobacteriaceae</taxon>
        <taxon>Desulfitobacterium</taxon>
    </lineage>
</organism>
<evidence type="ECO:0000313" key="3">
    <source>
        <dbReference type="EMBL" id="AGA69296.1"/>
    </source>
</evidence>
<dbReference type="KEGG" id="ddl:Desdi_1568"/>
<dbReference type="HOGENOM" id="CLU_151804_1_2_9"/>
<reference evidence="6" key="1">
    <citation type="submission" date="2012-02" db="EMBL/GenBank/DDBJ databases">
        <title>Complete sequence of Desulfitobacterium dichloroeliminans LMG P-21439.</title>
        <authorList>
            <person name="Lucas S."/>
            <person name="Han J."/>
            <person name="Lapidus A."/>
            <person name="Cheng J.-F."/>
            <person name="Goodwin L."/>
            <person name="Pitluck S."/>
            <person name="Peters L."/>
            <person name="Ovchinnikova G."/>
            <person name="Teshima H."/>
            <person name="Detter J.C."/>
            <person name="Han C."/>
            <person name="Tapia R."/>
            <person name="Land M."/>
            <person name="Hauser L."/>
            <person name="Kyrpides N."/>
            <person name="Ivanova N."/>
            <person name="Pagani I."/>
            <person name="Kruse T."/>
            <person name="de Vos W.M."/>
            <person name="Boon N."/>
            <person name="Smidt H."/>
            <person name="Woyke T."/>
        </authorList>
    </citation>
    <scope>NUCLEOTIDE SEQUENCE [LARGE SCALE GENOMIC DNA]</scope>
    <source>
        <strain evidence="6">LMG P-21439 / DCA1</strain>
    </source>
</reference>
<dbReference type="EMBL" id="CP003344">
    <property type="protein sequence ID" value="AGA69061.1"/>
    <property type="molecule type" value="Genomic_DNA"/>
</dbReference>
<dbReference type="AlphaFoldDB" id="L0F316"/>
<accession>L0F316</accession>
<dbReference type="EMBL" id="CP003344">
    <property type="protein sequence ID" value="AGA70245.1"/>
    <property type="molecule type" value="Genomic_DNA"/>
</dbReference>
<dbReference type="EMBL" id="CP003344">
    <property type="protein sequence ID" value="AGA69296.1"/>
    <property type="molecule type" value="Genomic_DNA"/>
</dbReference>
<dbReference type="STRING" id="871963.Desdi_0717"/>
<dbReference type="KEGG" id="ddl:Desdi_2880"/>
<gene>
    <name evidence="1" type="ordered locus">Desdi_0717</name>
    <name evidence="2" type="ordered locus">Desdi_1568</name>
    <name evidence="3" type="ordered locus">Desdi_1847</name>
    <name evidence="4" type="ordered locus">Desdi_2833</name>
    <name evidence="5" type="ordered locus">Desdi_2880</name>
</gene>
<dbReference type="KEGG" id="ddl:Desdi_0717"/>
<sequence>MDTQKVTQNYRLKKWTRLISECRSSGQTVSAWCAEHNIHPSSYFYWLRRVRTAACEALPALQNENNSIVPVSFSLPQVSSPATDSLSPAIVVRLDSASLEIHNTASLNLIENTLRALQHVR</sequence>
<evidence type="ECO:0000313" key="2">
    <source>
        <dbReference type="EMBL" id="AGA69061.1"/>
    </source>
</evidence>
<evidence type="ECO:0000313" key="4">
    <source>
        <dbReference type="EMBL" id="AGA70245.1"/>
    </source>
</evidence>
<dbReference type="RefSeq" id="WP_015261246.1">
    <property type="nucleotide sequence ID" value="NC_019903.1"/>
</dbReference>
<keyword evidence="6" id="KW-1185">Reference proteome</keyword>
<dbReference type="KEGG" id="ddl:Desdi_1847"/>